<organism evidence="1">
    <name type="scientific">termite gut metagenome</name>
    <dbReference type="NCBI Taxonomy" id="433724"/>
    <lineage>
        <taxon>unclassified sequences</taxon>
        <taxon>metagenomes</taxon>
        <taxon>organismal metagenomes</taxon>
    </lineage>
</organism>
<evidence type="ECO:0000313" key="1">
    <source>
        <dbReference type="EMBL" id="KAA6343241.1"/>
    </source>
</evidence>
<name>A0A5J4SD98_9ZZZZ</name>
<sequence length="33" mass="4202">MRCLKAKAYREYKKEYKRFKRGYSKERVINMNI</sequence>
<dbReference type="AlphaFoldDB" id="A0A5J4SD98"/>
<gene>
    <name evidence="1" type="ORF">EZS27_009071</name>
</gene>
<comment type="caution">
    <text evidence="1">The sequence shown here is derived from an EMBL/GenBank/DDBJ whole genome shotgun (WGS) entry which is preliminary data.</text>
</comment>
<accession>A0A5J4SD98</accession>
<reference evidence="1" key="1">
    <citation type="submission" date="2019-03" db="EMBL/GenBank/DDBJ databases">
        <title>Single cell metagenomics reveals metabolic interactions within the superorganism composed of flagellate Streblomastix strix and complex community of Bacteroidetes bacteria on its surface.</title>
        <authorList>
            <person name="Treitli S.C."/>
            <person name="Kolisko M."/>
            <person name="Husnik F."/>
            <person name="Keeling P."/>
            <person name="Hampl V."/>
        </authorList>
    </citation>
    <scope>NUCLEOTIDE SEQUENCE</scope>
    <source>
        <strain evidence="1">STM</strain>
    </source>
</reference>
<protein>
    <submittedName>
        <fullName evidence="1">Uncharacterized protein</fullName>
    </submittedName>
</protein>
<proteinExistence type="predicted"/>
<dbReference type="EMBL" id="SNRY01000280">
    <property type="protein sequence ID" value="KAA6343241.1"/>
    <property type="molecule type" value="Genomic_DNA"/>
</dbReference>